<dbReference type="Gene3D" id="1.10.510.10">
    <property type="entry name" value="Transferase(Phosphotransferase) domain 1"/>
    <property type="match status" value="1"/>
</dbReference>
<dbReference type="InterPro" id="IPR050198">
    <property type="entry name" value="Non-receptor_tyrosine_kinases"/>
</dbReference>
<accession>A0AA88Y1N9</accession>
<dbReference type="InterPro" id="IPR017907">
    <property type="entry name" value="Znf_RING_CS"/>
</dbReference>
<feature type="domain" description="RING-type" evidence="16">
    <location>
        <begin position="29"/>
        <end position="74"/>
    </location>
</feature>
<evidence type="ECO:0000256" key="2">
    <source>
        <dbReference type="ARBA" id="ARBA00022679"/>
    </source>
</evidence>
<dbReference type="PROSITE" id="PS00518">
    <property type="entry name" value="ZF_RING_1"/>
    <property type="match status" value="1"/>
</dbReference>
<protein>
    <recommendedName>
        <fullName evidence="12">Tyrosine-protein kinase</fullName>
        <ecNumber evidence="12">2.7.10.2</ecNumber>
    </recommendedName>
</protein>
<keyword evidence="7" id="KW-0862">Zinc</keyword>
<dbReference type="PRINTS" id="PR00401">
    <property type="entry name" value="SH2DOMAIN"/>
</dbReference>
<dbReference type="InterPro" id="IPR001245">
    <property type="entry name" value="Ser-Thr/Tyr_kinase_cat_dom"/>
</dbReference>
<evidence type="ECO:0000256" key="7">
    <source>
        <dbReference type="ARBA" id="ARBA00022833"/>
    </source>
</evidence>
<dbReference type="PROSITE" id="PS50001">
    <property type="entry name" value="SH2"/>
    <property type="match status" value="1"/>
</dbReference>
<dbReference type="AlphaFoldDB" id="A0AA88Y1N9"/>
<keyword evidence="4 12" id="KW-0547">Nucleotide-binding</keyword>
<sequence>IISEWLTMARSTSNRTSLKEKLQEEFLSCKICLEPFIKPKALPCLHSFCEHCLRDYVRRHPGEKPGHFPCPMCRKDTPIPCGGIGDFTDNFLLLSLSDTLDEDEDHWTIPQHSPGGVRSSTHISPPRTLAPPTPQEQHLRTYDWYFGKVSRHASEDWLLSPGYPKGTFLLRQGEAAPDTYTLSVRDCDELRGYLVKHYKIYTGRTNDSIVEFYYITPKRTFRSLLDLVTHYTVSADGLCCKLAQPCIKPRSLIWAFDRGKSDEFGTTRDTILLIRKLGSGQFAEVLACSREVAIKMQKKDSVTTAAFLDESQILKQLQHPNIIRLLAVSSEAEPIYLIMEYMPQGRLSMYLREGNGKDLGSTQLLWIAAQIAEGMAYMEKEKFVHRNLGARNILVGDGNVVKIAGFGMTKVVDDPDFNFRRGLKMAIKWMAPEVLLCNKYSTKADVWSFGIVLIEIFTYGKEPYDGMGSKEAFQHVQQNYRIPRPDNCPSEVYDVILTCWNANPPSRPTFDYLNTYLHDFQSSS</sequence>
<reference evidence="17" key="1">
    <citation type="submission" date="2019-08" db="EMBL/GenBank/DDBJ databases">
        <title>The improved chromosome-level genome for the pearl oyster Pinctada fucata martensii using PacBio sequencing and Hi-C.</title>
        <authorList>
            <person name="Zheng Z."/>
        </authorList>
    </citation>
    <scope>NUCLEOTIDE SEQUENCE</scope>
    <source>
        <strain evidence="17">ZZ-2019</strain>
        <tissue evidence="17">Adductor muscle</tissue>
    </source>
</reference>
<dbReference type="SUPFAM" id="SSF57850">
    <property type="entry name" value="RING/U-box"/>
    <property type="match status" value="1"/>
</dbReference>
<dbReference type="Pfam" id="PF13445">
    <property type="entry name" value="zf-RING_UBOX"/>
    <property type="match status" value="1"/>
</dbReference>
<dbReference type="Gene3D" id="3.30.40.10">
    <property type="entry name" value="Zinc/RING finger domain, C3HC4 (zinc finger)"/>
    <property type="match status" value="1"/>
</dbReference>
<dbReference type="Proteomes" id="UP001186944">
    <property type="component" value="Unassembled WGS sequence"/>
</dbReference>
<dbReference type="FunFam" id="1.10.510.10:FF:000554">
    <property type="entry name" value="Predicted protein"/>
    <property type="match status" value="1"/>
</dbReference>
<organism evidence="17 18">
    <name type="scientific">Pinctada imbricata</name>
    <name type="common">Atlantic pearl-oyster</name>
    <name type="synonym">Pinctada martensii</name>
    <dbReference type="NCBI Taxonomy" id="66713"/>
    <lineage>
        <taxon>Eukaryota</taxon>
        <taxon>Metazoa</taxon>
        <taxon>Spiralia</taxon>
        <taxon>Lophotrochozoa</taxon>
        <taxon>Mollusca</taxon>
        <taxon>Bivalvia</taxon>
        <taxon>Autobranchia</taxon>
        <taxon>Pteriomorphia</taxon>
        <taxon>Pterioida</taxon>
        <taxon>Pterioidea</taxon>
        <taxon>Pteriidae</taxon>
        <taxon>Pinctada</taxon>
    </lineage>
</organism>
<keyword evidence="8 12" id="KW-0067">ATP-binding</keyword>
<evidence type="ECO:0000313" key="17">
    <source>
        <dbReference type="EMBL" id="KAK3095989.1"/>
    </source>
</evidence>
<evidence type="ECO:0000256" key="11">
    <source>
        <dbReference type="PROSITE-ProRule" id="PRU00191"/>
    </source>
</evidence>
<dbReference type="GO" id="GO:0004715">
    <property type="term" value="F:non-membrane spanning protein tyrosine kinase activity"/>
    <property type="evidence" value="ECO:0007669"/>
    <property type="project" value="UniProtKB-EC"/>
</dbReference>
<evidence type="ECO:0000313" key="18">
    <source>
        <dbReference type="Proteomes" id="UP001186944"/>
    </source>
</evidence>
<evidence type="ECO:0000256" key="5">
    <source>
        <dbReference type="ARBA" id="ARBA00022771"/>
    </source>
</evidence>
<evidence type="ECO:0000256" key="8">
    <source>
        <dbReference type="ARBA" id="ARBA00022840"/>
    </source>
</evidence>
<evidence type="ECO:0000256" key="9">
    <source>
        <dbReference type="ARBA" id="ARBA00023137"/>
    </source>
</evidence>
<keyword evidence="6 12" id="KW-0418">Kinase</keyword>
<evidence type="ECO:0000256" key="3">
    <source>
        <dbReference type="ARBA" id="ARBA00022723"/>
    </source>
</evidence>
<dbReference type="EMBL" id="VSWD01000008">
    <property type="protein sequence ID" value="KAK3095989.1"/>
    <property type="molecule type" value="Genomic_DNA"/>
</dbReference>
<dbReference type="Pfam" id="PF00017">
    <property type="entry name" value="SH2"/>
    <property type="match status" value="1"/>
</dbReference>
<dbReference type="EC" id="2.7.10.2" evidence="12"/>
<evidence type="ECO:0000256" key="4">
    <source>
        <dbReference type="ARBA" id="ARBA00022741"/>
    </source>
</evidence>
<comment type="similarity">
    <text evidence="12">Belongs to the protein kinase superfamily. Tyr protein kinase family.</text>
</comment>
<keyword evidence="18" id="KW-1185">Reference proteome</keyword>
<keyword evidence="3" id="KW-0479">Metal-binding</keyword>
<dbReference type="SUPFAM" id="SSF55550">
    <property type="entry name" value="SH2 domain"/>
    <property type="match status" value="1"/>
</dbReference>
<evidence type="ECO:0000256" key="10">
    <source>
        <dbReference type="PROSITE-ProRule" id="PRU00175"/>
    </source>
</evidence>
<dbReference type="InterPro" id="IPR011009">
    <property type="entry name" value="Kinase-like_dom_sf"/>
</dbReference>
<feature type="domain" description="Protein kinase" evidence="15">
    <location>
        <begin position="271"/>
        <end position="521"/>
    </location>
</feature>
<dbReference type="GO" id="GO:0005524">
    <property type="term" value="F:ATP binding"/>
    <property type="evidence" value="ECO:0007669"/>
    <property type="project" value="UniProtKB-KW"/>
</dbReference>
<proteinExistence type="inferred from homology"/>
<evidence type="ECO:0000259" key="14">
    <source>
        <dbReference type="PROSITE" id="PS50001"/>
    </source>
</evidence>
<dbReference type="InterPro" id="IPR027370">
    <property type="entry name" value="Znf-RING_euk"/>
</dbReference>
<dbReference type="InterPro" id="IPR000719">
    <property type="entry name" value="Prot_kinase_dom"/>
</dbReference>
<keyword evidence="5 10" id="KW-0863">Zinc-finger</keyword>
<dbReference type="PANTHER" id="PTHR24418">
    <property type="entry name" value="TYROSINE-PROTEIN KINASE"/>
    <property type="match status" value="1"/>
</dbReference>
<dbReference type="SMART" id="SM00184">
    <property type="entry name" value="RING"/>
    <property type="match status" value="1"/>
</dbReference>
<keyword evidence="2 12" id="KW-0808">Transferase</keyword>
<evidence type="ECO:0000259" key="15">
    <source>
        <dbReference type="PROSITE" id="PS50011"/>
    </source>
</evidence>
<dbReference type="PROSITE" id="PS50089">
    <property type="entry name" value="ZF_RING_2"/>
    <property type="match status" value="1"/>
</dbReference>
<dbReference type="InterPro" id="IPR001841">
    <property type="entry name" value="Znf_RING"/>
</dbReference>
<dbReference type="Pfam" id="PF07714">
    <property type="entry name" value="PK_Tyr_Ser-Thr"/>
    <property type="match status" value="1"/>
</dbReference>
<keyword evidence="1" id="KW-0597">Phosphoprotein</keyword>
<evidence type="ECO:0000256" key="6">
    <source>
        <dbReference type="ARBA" id="ARBA00022777"/>
    </source>
</evidence>
<evidence type="ECO:0000256" key="1">
    <source>
        <dbReference type="ARBA" id="ARBA00022553"/>
    </source>
</evidence>
<keyword evidence="9 12" id="KW-0829">Tyrosine-protein kinase</keyword>
<comment type="catalytic activity">
    <reaction evidence="12">
        <text>L-tyrosyl-[protein] + ATP = O-phospho-L-tyrosyl-[protein] + ADP + H(+)</text>
        <dbReference type="Rhea" id="RHEA:10596"/>
        <dbReference type="Rhea" id="RHEA-COMP:10136"/>
        <dbReference type="Rhea" id="RHEA-COMP:20101"/>
        <dbReference type="ChEBI" id="CHEBI:15378"/>
        <dbReference type="ChEBI" id="CHEBI:30616"/>
        <dbReference type="ChEBI" id="CHEBI:46858"/>
        <dbReference type="ChEBI" id="CHEBI:61978"/>
        <dbReference type="ChEBI" id="CHEBI:456216"/>
        <dbReference type="EC" id="2.7.10.2"/>
    </reaction>
</comment>
<feature type="domain" description="SH2" evidence="14">
    <location>
        <begin position="144"/>
        <end position="246"/>
    </location>
</feature>
<comment type="caution">
    <text evidence="17">The sequence shown here is derived from an EMBL/GenBank/DDBJ whole genome shotgun (WGS) entry which is preliminary data.</text>
</comment>
<dbReference type="InterPro" id="IPR000980">
    <property type="entry name" value="SH2"/>
</dbReference>
<gene>
    <name evidence="17" type="ORF">FSP39_021779</name>
</gene>
<feature type="non-terminal residue" evidence="17">
    <location>
        <position position="1"/>
    </location>
</feature>
<dbReference type="Gene3D" id="3.30.505.10">
    <property type="entry name" value="SH2 domain"/>
    <property type="match status" value="1"/>
</dbReference>
<dbReference type="PRINTS" id="PR00109">
    <property type="entry name" value="TYRKINASE"/>
</dbReference>
<keyword evidence="11" id="KW-0727">SH2 domain</keyword>
<dbReference type="InterPro" id="IPR036860">
    <property type="entry name" value="SH2_dom_sf"/>
</dbReference>
<feature type="region of interest" description="Disordered" evidence="13">
    <location>
        <begin position="107"/>
        <end position="135"/>
    </location>
</feature>
<evidence type="ECO:0000256" key="12">
    <source>
        <dbReference type="RuleBase" id="RU362096"/>
    </source>
</evidence>
<name>A0AA88Y1N9_PINIB</name>
<dbReference type="SUPFAM" id="SSF56112">
    <property type="entry name" value="Protein kinase-like (PK-like)"/>
    <property type="match status" value="1"/>
</dbReference>
<dbReference type="PROSITE" id="PS50011">
    <property type="entry name" value="PROTEIN_KINASE_DOM"/>
    <property type="match status" value="1"/>
</dbReference>
<evidence type="ECO:0000256" key="13">
    <source>
        <dbReference type="SAM" id="MobiDB-lite"/>
    </source>
</evidence>
<evidence type="ECO:0000259" key="16">
    <source>
        <dbReference type="PROSITE" id="PS50089"/>
    </source>
</evidence>
<dbReference type="InterPro" id="IPR013083">
    <property type="entry name" value="Znf_RING/FYVE/PHD"/>
</dbReference>
<dbReference type="SMART" id="SM00252">
    <property type="entry name" value="SH2"/>
    <property type="match status" value="1"/>
</dbReference>
<dbReference type="GO" id="GO:0008270">
    <property type="term" value="F:zinc ion binding"/>
    <property type="evidence" value="ECO:0007669"/>
    <property type="project" value="UniProtKB-KW"/>
</dbReference>